<reference evidence="1" key="1">
    <citation type="submission" date="2018-05" db="EMBL/GenBank/DDBJ databases">
        <authorList>
            <person name="Lanie J.A."/>
            <person name="Ng W.-L."/>
            <person name="Kazmierczak K.M."/>
            <person name="Andrzejewski T.M."/>
            <person name="Davidsen T.M."/>
            <person name="Wayne K.J."/>
            <person name="Tettelin H."/>
            <person name="Glass J.I."/>
            <person name="Rusch D."/>
            <person name="Podicherti R."/>
            <person name="Tsui H.-C.T."/>
            <person name="Winkler M.E."/>
        </authorList>
    </citation>
    <scope>NUCLEOTIDE SEQUENCE</scope>
</reference>
<name>A0A381ZRC7_9ZZZZ</name>
<evidence type="ECO:0000313" key="1">
    <source>
        <dbReference type="EMBL" id="SVA91759.1"/>
    </source>
</evidence>
<sequence length="86" mass="9444">MRSFTAPTILYVRRLQTDIFMLVDNNGRIGVQPRKDPPPAVGAESARFKGTILSGTLNAPRHAFQFLLRSKDGAGAPFRTETPQSS</sequence>
<accession>A0A381ZRC7</accession>
<dbReference type="EMBL" id="UINC01022345">
    <property type="protein sequence ID" value="SVA91759.1"/>
    <property type="molecule type" value="Genomic_DNA"/>
</dbReference>
<protein>
    <submittedName>
        <fullName evidence="1">Uncharacterized protein</fullName>
    </submittedName>
</protein>
<gene>
    <name evidence="1" type="ORF">METZ01_LOCUS144613</name>
</gene>
<proteinExistence type="predicted"/>
<organism evidence="1">
    <name type="scientific">marine metagenome</name>
    <dbReference type="NCBI Taxonomy" id="408172"/>
    <lineage>
        <taxon>unclassified sequences</taxon>
        <taxon>metagenomes</taxon>
        <taxon>ecological metagenomes</taxon>
    </lineage>
</organism>
<dbReference type="AlphaFoldDB" id="A0A381ZRC7"/>